<evidence type="ECO:0000259" key="2">
    <source>
        <dbReference type="Pfam" id="PF20256"/>
    </source>
</evidence>
<dbReference type="InterPro" id="IPR016208">
    <property type="entry name" value="Ald_Oxase/xanthine_DH-like"/>
</dbReference>
<evidence type="ECO:0000313" key="3">
    <source>
        <dbReference type="EMBL" id="VFJ94000.1"/>
    </source>
</evidence>
<evidence type="ECO:0000259" key="1">
    <source>
        <dbReference type="Pfam" id="PF02738"/>
    </source>
</evidence>
<dbReference type="InterPro" id="IPR037165">
    <property type="entry name" value="AldOxase/xan_DH_Mopterin-bd_sf"/>
</dbReference>
<dbReference type="InterPro" id="IPR008274">
    <property type="entry name" value="AldOxase/xan_DH_MoCoBD1"/>
</dbReference>
<accession>A0A450UNG4</accession>
<dbReference type="Pfam" id="PF20256">
    <property type="entry name" value="MoCoBD_2"/>
    <property type="match status" value="1"/>
</dbReference>
<dbReference type="InterPro" id="IPR046867">
    <property type="entry name" value="AldOxase/xan_DH_MoCoBD2"/>
</dbReference>
<name>A0A450UNG4_9GAMM</name>
<dbReference type="PANTHER" id="PTHR45444">
    <property type="entry name" value="XANTHINE DEHYDROGENASE"/>
    <property type="match status" value="1"/>
</dbReference>
<proteinExistence type="predicted"/>
<dbReference type="PANTHER" id="PTHR45444:SF3">
    <property type="entry name" value="XANTHINE DEHYDROGENASE"/>
    <property type="match status" value="1"/>
</dbReference>
<feature type="domain" description="Aldehyde oxidase/xanthine dehydrogenase second molybdopterin binding" evidence="2">
    <location>
        <begin position="108"/>
        <end position="174"/>
    </location>
</feature>
<dbReference type="Pfam" id="PF02738">
    <property type="entry name" value="MoCoBD_1"/>
    <property type="match status" value="1"/>
</dbReference>
<feature type="domain" description="Aldehyde oxidase/xanthine dehydrogenase first molybdopterin binding" evidence="1">
    <location>
        <begin position="2"/>
        <end position="77"/>
    </location>
</feature>
<protein>
    <submittedName>
        <fullName evidence="3">Molybdopterin-binding domain of aldehyde dehydrogenase</fullName>
    </submittedName>
</protein>
<dbReference type="Gene3D" id="3.30.365.10">
    <property type="entry name" value="Aldehyde oxidase/xanthine dehydrogenase, molybdopterin binding domain"/>
    <property type="match status" value="2"/>
</dbReference>
<dbReference type="GO" id="GO:0016491">
    <property type="term" value="F:oxidoreductase activity"/>
    <property type="evidence" value="ECO:0007669"/>
    <property type="project" value="InterPro"/>
</dbReference>
<dbReference type="EMBL" id="CAADFH010000036">
    <property type="protein sequence ID" value="VFJ94000.1"/>
    <property type="molecule type" value="Genomic_DNA"/>
</dbReference>
<dbReference type="SUPFAM" id="SSF56003">
    <property type="entry name" value="Molybdenum cofactor-binding domain"/>
    <property type="match status" value="1"/>
</dbReference>
<dbReference type="GO" id="GO:0005506">
    <property type="term" value="F:iron ion binding"/>
    <property type="evidence" value="ECO:0007669"/>
    <property type="project" value="InterPro"/>
</dbReference>
<sequence length="213" mass="24353">MADLSPAILDRTLFHSTNSYFVPNVQTTGISCRTNLPPNTAFRGFGTPQAAFVMEAAIFKAASKLGVEPWIIQKKNLLREGDQFHYGMKVENSQARRCWEKIERIYRKEALYRDIRDFNLKNQSRKKGLATIPTCFGVSFDRAIFMNQGYALVHIYNDGSIGVSTGAVEMGQGRQHENPSGSGSHFLDFACPNQNRERRYHPHRQHLPHRFEF</sequence>
<organism evidence="3">
    <name type="scientific">Candidatus Kentrum sp. LFY</name>
    <dbReference type="NCBI Taxonomy" id="2126342"/>
    <lineage>
        <taxon>Bacteria</taxon>
        <taxon>Pseudomonadati</taxon>
        <taxon>Pseudomonadota</taxon>
        <taxon>Gammaproteobacteria</taxon>
        <taxon>Candidatus Kentrum</taxon>
    </lineage>
</organism>
<reference evidence="3" key="1">
    <citation type="submission" date="2019-02" db="EMBL/GenBank/DDBJ databases">
        <authorList>
            <person name="Gruber-Vodicka R. H."/>
            <person name="Seah K. B. B."/>
        </authorList>
    </citation>
    <scope>NUCLEOTIDE SEQUENCE</scope>
    <source>
        <strain evidence="3">BECK_M6</strain>
    </source>
</reference>
<gene>
    <name evidence="3" type="ORF">BECKLFY1418A_GA0070994_103610</name>
</gene>
<dbReference type="AlphaFoldDB" id="A0A450UNG4"/>